<dbReference type="EMBL" id="JANCYU010000027">
    <property type="protein sequence ID" value="KAK4524967.1"/>
    <property type="molecule type" value="Genomic_DNA"/>
</dbReference>
<dbReference type="GO" id="GO:0048564">
    <property type="term" value="P:photosystem I assembly"/>
    <property type="evidence" value="ECO:0007669"/>
    <property type="project" value="TreeGrafter"/>
</dbReference>
<sequence>MHRCENTMLGYLSPPQKVVCCKTIRELKSCQVNKNKTSRRGFLALLRPLLFLTWYFGKNTAVAAETSVSEKVCSFCNGKGQVVCDMCDGTGFWKAITPNRNQYYTGVSCPQCSGTGHLTCPVCLGTGLGQVKGLLRRNKKLGSGKGIFGVYSQACYAAATLDTEGSHS</sequence>
<dbReference type="SUPFAM" id="SSF57938">
    <property type="entry name" value="DnaJ/Hsp40 cysteine-rich domain"/>
    <property type="match status" value="1"/>
</dbReference>
<dbReference type="Proteomes" id="UP001300502">
    <property type="component" value="Unassembled WGS sequence"/>
</dbReference>
<dbReference type="Gene3D" id="2.10.230.10">
    <property type="entry name" value="Heat shock protein DnaJ, cysteine-rich domain"/>
    <property type="match status" value="1"/>
</dbReference>
<dbReference type="PANTHER" id="PTHR15852">
    <property type="entry name" value="PLASTID TRANSCRIPTIONALLY ACTIVE PROTEIN"/>
    <property type="match status" value="1"/>
</dbReference>
<evidence type="ECO:0000313" key="1">
    <source>
        <dbReference type="EMBL" id="KAK4524967.1"/>
    </source>
</evidence>
<organism evidence="1 2">
    <name type="scientific">Galdieria yellowstonensis</name>
    <dbReference type="NCBI Taxonomy" id="3028027"/>
    <lineage>
        <taxon>Eukaryota</taxon>
        <taxon>Rhodophyta</taxon>
        <taxon>Bangiophyceae</taxon>
        <taxon>Galdieriales</taxon>
        <taxon>Galdieriaceae</taxon>
        <taxon>Galdieria</taxon>
    </lineage>
</organism>
<name>A0AAV9IC28_9RHOD</name>
<dbReference type="GO" id="GO:0047134">
    <property type="term" value="F:protein-disulfide reductase [NAD(P)H] activity"/>
    <property type="evidence" value="ECO:0007669"/>
    <property type="project" value="TreeGrafter"/>
</dbReference>
<comment type="caution">
    <text evidence="1">The sequence shown here is derived from an EMBL/GenBank/DDBJ whole genome shotgun (WGS) entry which is preliminary data.</text>
</comment>
<accession>A0AAV9IC28</accession>
<evidence type="ECO:0000313" key="2">
    <source>
        <dbReference type="Proteomes" id="UP001300502"/>
    </source>
</evidence>
<dbReference type="InterPro" id="IPR036410">
    <property type="entry name" value="HSP_DnaJ_Cys-rich_dom_sf"/>
</dbReference>
<dbReference type="GO" id="GO:0009507">
    <property type="term" value="C:chloroplast"/>
    <property type="evidence" value="ECO:0007669"/>
    <property type="project" value="TreeGrafter"/>
</dbReference>
<proteinExistence type="predicted"/>
<dbReference type="PANTHER" id="PTHR15852:SF56">
    <property type="entry name" value="PROTEIN PHOTOSYSTEM I ASSEMBLY 2, CHLOROPLASTIC"/>
    <property type="match status" value="1"/>
</dbReference>
<dbReference type="AlphaFoldDB" id="A0AAV9IC28"/>
<keyword evidence="2" id="KW-1185">Reference proteome</keyword>
<gene>
    <name evidence="1" type="ORF">GAYE_SCF07G2871</name>
</gene>
<reference evidence="1 2" key="1">
    <citation type="submission" date="2022-07" db="EMBL/GenBank/DDBJ databases">
        <title>Genome-wide signatures of adaptation to extreme environments.</title>
        <authorList>
            <person name="Cho C.H."/>
            <person name="Yoon H.S."/>
        </authorList>
    </citation>
    <scope>NUCLEOTIDE SEQUENCE [LARGE SCALE GENOMIC DNA]</scope>
    <source>
        <strain evidence="1 2">108.79 E11</strain>
    </source>
</reference>
<protein>
    <submittedName>
        <fullName evidence="1">Uncharacterized protein</fullName>
    </submittedName>
</protein>